<evidence type="ECO:0000256" key="7">
    <source>
        <dbReference type="ARBA" id="ARBA00022840"/>
    </source>
</evidence>
<keyword evidence="8" id="KW-0460">Magnesium</keyword>
<dbReference type="Proteomes" id="UP000241193">
    <property type="component" value="Unassembled WGS sequence"/>
</dbReference>
<dbReference type="Gene3D" id="3.40.50.300">
    <property type="entry name" value="P-loop containing nucleotide triphosphate hydrolases"/>
    <property type="match status" value="2"/>
</dbReference>
<dbReference type="GO" id="GO:0005524">
    <property type="term" value="F:ATP binding"/>
    <property type="evidence" value="ECO:0007669"/>
    <property type="project" value="UniProtKB-KW"/>
</dbReference>
<evidence type="ECO:0000256" key="8">
    <source>
        <dbReference type="ARBA" id="ARBA00022842"/>
    </source>
</evidence>
<dbReference type="CDD" id="cd03130">
    <property type="entry name" value="GATase1_CobB"/>
    <property type="match status" value="1"/>
</dbReference>
<evidence type="ECO:0000256" key="4">
    <source>
        <dbReference type="ARBA" id="ARBA00022573"/>
    </source>
</evidence>
<reference evidence="12 13" key="1">
    <citation type="submission" date="2018-03" db="EMBL/GenBank/DDBJ databases">
        <authorList>
            <person name="Keele B.F."/>
        </authorList>
    </citation>
    <scope>NUCLEOTIDE SEQUENCE [LARGE SCALE GENOMIC DNA]</scope>
    <source>
        <strain evidence="12 13">D20</strain>
    </source>
</reference>
<feature type="domain" description="CobB/CobQ-like glutamine amidotransferase" evidence="11">
    <location>
        <begin position="240"/>
        <end position="419"/>
    </location>
</feature>
<keyword evidence="13" id="KW-1185">Reference proteome</keyword>
<keyword evidence="5" id="KW-0436">Ligase</keyword>
<evidence type="ECO:0000256" key="5">
    <source>
        <dbReference type="ARBA" id="ARBA00022598"/>
    </source>
</evidence>
<gene>
    <name evidence="12" type="ORF">C8261_07670</name>
</gene>
<protein>
    <submittedName>
        <fullName evidence="12">Cobyrinate a,c-diamide synthase</fullName>
    </submittedName>
</protein>
<dbReference type="InterPro" id="IPR004484">
    <property type="entry name" value="CbiA/CobB_synth"/>
</dbReference>
<reference evidence="12 13" key="2">
    <citation type="submission" date="2018-04" db="EMBL/GenBank/DDBJ databases">
        <title>Thauera lacus sp. nov., isolated from an saline lake in Inner Mongolia, China.</title>
        <authorList>
            <person name="Liang Q.-Y."/>
        </authorList>
    </citation>
    <scope>NUCLEOTIDE SEQUENCE [LARGE SCALE GENOMIC DNA]</scope>
    <source>
        <strain evidence="12 13">D20</strain>
    </source>
</reference>
<keyword evidence="6" id="KW-0547">Nucleotide-binding</keyword>
<sequence length="430" mass="45122">MSALRRCPALFVAAPASGQGKTTVTAALARLHARQGRRVRVFKCGPDFLDPQIHAVASGAPVYNLDLGMCGTEDAAWRLFAAAGEADLILVEGVMGLFDGEPSGADIAARFGIPVMAVIDARAMAQTFGALAYGLAHFRPGLPFSGVLANQTGSTRHADMLRAALPAGMRWYGALPREAGAALPERHLGLLQAAEIADLLERLDRMADALAATGAGELPEPVGFPAQAQAALPALLAGRTVAVARDAAYGFIYPANVDTLVALGARLAFFSPLAGEGLPACDAVWLPGGYPELHGEALAANRALWAALRAHVEAGKPLLAECGGMMSLFDEVVDKSGRHHAFGGLLPGRAIMQARLCALGMQSVAFPEGRINGHTFHYSRTETALAPFVRALRADGGEGEAVYRLRRLTASYVHLYFPSAPQAVARLFSA</sequence>
<dbReference type="Pfam" id="PF07685">
    <property type="entry name" value="GATase_3"/>
    <property type="match status" value="1"/>
</dbReference>
<dbReference type="OrthoDB" id="9764035at2"/>
<comment type="pathway">
    <text evidence="2">Cofactor biosynthesis; adenosylcobalamin biosynthesis.</text>
</comment>
<comment type="similarity">
    <text evidence="3">Belongs to the CobB/CobQ family. CobQ subfamily.</text>
</comment>
<dbReference type="PROSITE" id="PS51274">
    <property type="entry name" value="GATASE_COBBQ"/>
    <property type="match status" value="1"/>
</dbReference>
<dbReference type="GO" id="GO:0042242">
    <property type="term" value="F:cobyrinic acid a,c-diamide synthase activity"/>
    <property type="evidence" value="ECO:0007669"/>
    <property type="project" value="InterPro"/>
</dbReference>
<dbReference type="PANTHER" id="PTHR43873">
    <property type="entry name" value="COBYRINATE A,C-DIAMIDE SYNTHASE"/>
    <property type="match status" value="1"/>
</dbReference>
<organism evidence="12 13">
    <name type="scientific">Pseudothauera lacus</name>
    <dbReference type="NCBI Taxonomy" id="2136175"/>
    <lineage>
        <taxon>Bacteria</taxon>
        <taxon>Pseudomonadati</taxon>
        <taxon>Pseudomonadota</taxon>
        <taxon>Betaproteobacteria</taxon>
        <taxon>Rhodocyclales</taxon>
        <taxon>Zoogloeaceae</taxon>
        <taxon>Pseudothauera</taxon>
    </lineage>
</organism>
<keyword evidence="7" id="KW-0067">ATP-binding</keyword>
<feature type="domain" description="CobQ/CobB/MinD/ParA nucleotide binding" evidence="10">
    <location>
        <begin position="11"/>
        <end position="187"/>
    </location>
</feature>
<keyword evidence="9" id="KW-0315">Glutamine amidotransferase</keyword>
<dbReference type="SUPFAM" id="SSF52317">
    <property type="entry name" value="Class I glutamine amidotransferase-like"/>
    <property type="match status" value="1"/>
</dbReference>
<dbReference type="PANTHER" id="PTHR43873:SF1">
    <property type="entry name" value="COBYRINATE A,C-DIAMIDE SYNTHASE"/>
    <property type="match status" value="1"/>
</dbReference>
<proteinExistence type="inferred from homology"/>
<dbReference type="NCBIfam" id="NF002204">
    <property type="entry name" value="PRK01077.1"/>
    <property type="match status" value="1"/>
</dbReference>
<name>A0A2T4IFZ0_9RHOO</name>
<dbReference type="RefSeq" id="WP_107493082.1">
    <property type="nucleotide sequence ID" value="NZ_PZKC01000005.1"/>
</dbReference>
<keyword evidence="4" id="KW-0169">Cobalamin biosynthesis</keyword>
<dbReference type="InterPro" id="IPR002586">
    <property type="entry name" value="CobQ/CobB/MinD/ParA_Nub-bd_dom"/>
</dbReference>
<dbReference type="InterPro" id="IPR029062">
    <property type="entry name" value="Class_I_gatase-like"/>
</dbReference>
<dbReference type="Pfam" id="PF01656">
    <property type="entry name" value="CbiA"/>
    <property type="match status" value="1"/>
</dbReference>
<evidence type="ECO:0000256" key="2">
    <source>
        <dbReference type="ARBA" id="ARBA00004953"/>
    </source>
</evidence>
<accession>A0A2T4IFZ0</accession>
<evidence type="ECO:0000256" key="1">
    <source>
        <dbReference type="ARBA" id="ARBA00001946"/>
    </source>
</evidence>
<dbReference type="InterPro" id="IPR011698">
    <property type="entry name" value="GATase_3"/>
</dbReference>
<dbReference type="SUPFAM" id="SSF52540">
    <property type="entry name" value="P-loop containing nucleoside triphosphate hydrolases"/>
    <property type="match status" value="1"/>
</dbReference>
<evidence type="ECO:0000313" key="12">
    <source>
        <dbReference type="EMBL" id="PTD96681.1"/>
    </source>
</evidence>
<dbReference type="AlphaFoldDB" id="A0A2T4IFZ0"/>
<dbReference type="EMBL" id="PZKC01000005">
    <property type="protein sequence ID" value="PTD96681.1"/>
    <property type="molecule type" value="Genomic_DNA"/>
</dbReference>
<evidence type="ECO:0000259" key="11">
    <source>
        <dbReference type="Pfam" id="PF07685"/>
    </source>
</evidence>
<dbReference type="Gene3D" id="3.40.50.880">
    <property type="match status" value="1"/>
</dbReference>
<comment type="cofactor">
    <cofactor evidence="1">
        <name>Mg(2+)</name>
        <dbReference type="ChEBI" id="CHEBI:18420"/>
    </cofactor>
</comment>
<evidence type="ECO:0000313" key="13">
    <source>
        <dbReference type="Proteomes" id="UP000241193"/>
    </source>
</evidence>
<evidence type="ECO:0000256" key="6">
    <source>
        <dbReference type="ARBA" id="ARBA00022741"/>
    </source>
</evidence>
<dbReference type="GO" id="GO:0009236">
    <property type="term" value="P:cobalamin biosynthetic process"/>
    <property type="evidence" value="ECO:0007669"/>
    <property type="project" value="UniProtKB-KW"/>
</dbReference>
<dbReference type="InterPro" id="IPR027417">
    <property type="entry name" value="P-loop_NTPase"/>
</dbReference>
<evidence type="ECO:0000256" key="9">
    <source>
        <dbReference type="ARBA" id="ARBA00022962"/>
    </source>
</evidence>
<evidence type="ECO:0000259" key="10">
    <source>
        <dbReference type="Pfam" id="PF01656"/>
    </source>
</evidence>
<evidence type="ECO:0000256" key="3">
    <source>
        <dbReference type="ARBA" id="ARBA00006205"/>
    </source>
</evidence>
<comment type="caution">
    <text evidence="12">The sequence shown here is derived from an EMBL/GenBank/DDBJ whole genome shotgun (WGS) entry which is preliminary data.</text>
</comment>